<feature type="region of interest" description="Disordered" evidence="1">
    <location>
        <begin position="1"/>
        <end position="31"/>
    </location>
</feature>
<dbReference type="InterPro" id="IPR036724">
    <property type="entry name" value="Cobalamin-bd_sf"/>
</dbReference>
<comment type="caution">
    <text evidence="2">The sequence shown here is derived from an EMBL/GenBank/DDBJ whole genome shotgun (WGS) entry which is preliminary data.</text>
</comment>
<keyword evidence="3" id="KW-1185">Reference proteome</keyword>
<dbReference type="Proteomes" id="UP001241758">
    <property type="component" value="Unassembled WGS sequence"/>
</dbReference>
<sequence>MTFRTSPLTWWMRSSGGKSAGPPVPGGGLPRRRYAQAYEELRDRSDEVLAATGSRPAVFLATLGPVA</sequence>
<dbReference type="SUPFAM" id="SSF52242">
    <property type="entry name" value="Cobalamin (vitamin B12)-binding domain"/>
    <property type="match status" value="1"/>
</dbReference>
<dbReference type="EMBL" id="JASCTH010000025">
    <property type="protein sequence ID" value="MDI6103331.1"/>
    <property type="molecule type" value="Genomic_DNA"/>
</dbReference>
<evidence type="ECO:0000313" key="2">
    <source>
        <dbReference type="EMBL" id="MDI6103331.1"/>
    </source>
</evidence>
<protein>
    <submittedName>
        <fullName evidence="2">Uncharacterized protein</fullName>
    </submittedName>
</protein>
<reference evidence="2 3" key="1">
    <citation type="submission" date="2023-05" db="EMBL/GenBank/DDBJ databases">
        <title>Actinoplanes sp. NEAU-A12 genome sequencing.</title>
        <authorList>
            <person name="Wang Z.-S."/>
        </authorList>
    </citation>
    <scope>NUCLEOTIDE SEQUENCE [LARGE SCALE GENOMIC DNA]</scope>
    <source>
        <strain evidence="2 3">NEAU-A12</strain>
    </source>
</reference>
<evidence type="ECO:0000313" key="3">
    <source>
        <dbReference type="Proteomes" id="UP001241758"/>
    </source>
</evidence>
<gene>
    <name evidence="2" type="ORF">QLQ12_32455</name>
</gene>
<accession>A0ABT6WUA1</accession>
<evidence type="ECO:0000256" key="1">
    <source>
        <dbReference type="SAM" id="MobiDB-lite"/>
    </source>
</evidence>
<dbReference type="RefSeq" id="WP_282764357.1">
    <property type="nucleotide sequence ID" value="NZ_JASCTH010000025.1"/>
</dbReference>
<name>A0ABT6WUA1_9ACTN</name>
<proteinExistence type="predicted"/>
<organism evidence="2 3">
    <name type="scientific">Actinoplanes sandaracinus</name>
    <dbReference type="NCBI Taxonomy" id="3045177"/>
    <lineage>
        <taxon>Bacteria</taxon>
        <taxon>Bacillati</taxon>
        <taxon>Actinomycetota</taxon>
        <taxon>Actinomycetes</taxon>
        <taxon>Micromonosporales</taxon>
        <taxon>Micromonosporaceae</taxon>
        <taxon>Actinoplanes</taxon>
    </lineage>
</organism>